<evidence type="ECO:0000256" key="4">
    <source>
        <dbReference type="ARBA" id="ARBA00023163"/>
    </source>
</evidence>
<keyword evidence="4 6" id="KW-0804">Transcription</keyword>
<evidence type="ECO:0000256" key="2">
    <source>
        <dbReference type="ARBA" id="ARBA00009994"/>
    </source>
</evidence>
<protein>
    <recommendedName>
        <fullName evidence="6">Mediator of RNA polymerase II transcription subunit 7</fullName>
    </recommendedName>
</protein>
<dbReference type="EMBL" id="CACRXK020004558">
    <property type="protein sequence ID" value="CAB4003178.1"/>
    <property type="molecule type" value="Genomic_DNA"/>
</dbReference>
<dbReference type="InterPro" id="IPR037212">
    <property type="entry name" value="Med7/Med21-like"/>
</dbReference>
<evidence type="ECO:0000256" key="3">
    <source>
        <dbReference type="ARBA" id="ARBA00023015"/>
    </source>
</evidence>
<dbReference type="GO" id="GO:0006357">
    <property type="term" value="P:regulation of transcription by RNA polymerase II"/>
    <property type="evidence" value="ECO:0007669"/>
    <property type="project" value="InterPro"/>
</dbReference>
<dbReference type="GO" id="GO:0016592">
    <property type="term" value="C:mediator complex"/>
    <property type="evidence" value="ECO:0007669"/>
    <property type="project" value="InterPro"/>
</dbReference>
<comment type="subunit">
    <text evidence="6">Component of the Mediator complex.</text>
</comment>
<keyword evidence="8" id="KW-1185">Reference proteome</keyword>
<name>A0A7D9E8M5_PARCT</name>
<dbReference type="Proteomes" id="UP001152795">
    <property type="component" value="Unassembled WGS sequence"/>
</dbReference>
<reference evidence="7" key="1">
    <citation type="submission" date="2020-04" db="EMBL/GenBank/DDBJ databases">
        <authorList>
            <person name="Alioto T."/>
            <person name="Alioto T."/>
            <person name="Gomez Garrido J."/>
        </authorList>
    </citation>
    <scope>NUCLEOTIDE SEQUENCE</scope>
    <source>
        <strain evidence="7">A484AB</strain>
    </source>
</reference>
<dbReference type="GO" id="GO:0070847">
    <property type="term" value="C:core mediator complex"/>
    <property type="evidence" value="ECO:0007669"/>
    <property type="project" value="TreeGrafter"/>
</dbReference>
<comment type="function">
    <text evidence="6">Component of the Mediator complex, a coactivator involved in the regulated transcription of nearly all RNA polymerase II-dependent genes. Mediator functions as a bridge to convey information from gene-specific regulatory proteins to the basal RNA polymerase II transcription machinery.</text>
</comment>
<keyword evidence="3 6" id="KW-0805">Transcription regulation</keyword>
<comment type="similarity">
    <text evidence="2 6">Belongs to the Mediator complex subunit 7 family.</text>
</comment>
<comment type="caution">
    <text evidence="7">The sequence shown here is derived from an EMBL/GenBank/DDBJ whole genome shotgun (WGS) entry which is preliminary data.</text>
</comment>
<dbReference type="PANTHER" id="PTHR21428:SF11">
    <property type="entry name" value="MEDIATOR OF RNA POLYMERASE II TRANSCRIPTION SUBUNIT 7"/>
    <property type="match status" value="1"/>
</dbReference>
<keyword evidence="5 6" id="KW-0539">Nucleus</keyword>
<comment type="subcellular location">
    <subcellularLocation>
        <location evidence="1 6">Nucleus</location>
    </subcellularLocation>
</comment>
<dbReference type="AlphaFoldDB" id="A0A7D9E8M5"/>
<dbReference type="InterPro" id="IPR044888">
    <property type="entry name" value="Mediatior_Med7_sf"/>
</dbReference>
<evidence type="ECO:0000313" key="7">
    <source>
        <dbReference type="EMBL" id="CAB4003178.1"/>
    </source>
</evidence>
<dbReference type="SUPFAM" id="SSF140718">
    <property type="entry name" value="Mediator hinge subcomplex-like"/>
    <property type="match status" value="1"/>
</dbReference>
<proteinExistence type="inferred from homology"/>
<gene>
    <name evidence="7" type="ORF">PACLA_8A029176</name>
</gene>
<organism evidence="7 8">
    <name type="scientific">Paramuricea clavata</name>
    <name type="common">Red gorgonian</name>
    <name type="synonym">Violescent sea-whip</name>
    <dbReference type="NCBI Taxonomy" id="317549"/>
    <lineage>
        <taxon>Eukaryota</taxon>
        <taxon>Metazoa</taxon>
        <taxon>Cnidaria</taxon>
        <taxon>Anthozoa</taxon>
        <taxon>Octocorallia</taxon>
        <taxon>Malacalcyonacea</taxon>
        <taxon>Plexauridae</taxon>
        <taxon>Paramuricea</taxon>
    </lineage>
</organism>
<dbReference type="InterPro" id="IPR009244">
    <property type="entry name" value="Mediatior_Med7"/>
</dbReference>
<keyword evidence="6" id="KW-0010">Activator</keyword>
<dbReference type="OrthoDB" id="10253553at2759"/>
<dbReference type="Gene3D" id="6.10.140.200">
    <property type="match status" value="1"/>
</dbReference>
<dbReference type="Pfam" id="PF05983">
    <property type="entry name" value="Med7"/>
    <property type="match status" value="1"/>
</dbReference>
<evidence type="ECO:0000256" key="1">
    <source>
        <dbReference type="ARBA" id="ARBA00004123"/>
    </source>
</evidence>
<sequence>MAAEERVSPFPLPPSDYYKLYTDENIKAMIAPEPPPPIRGEYSVFGLQFETDEPIIRSLEQQNMDRLYPLEFNRQKELKKLNHSVLINFLELLDILINEPTSPKREKKLGEITVLFINMHHLINELRPHQARETLRVMMERQKQQRLETADKLDKLVDKVLSLVQSCSISLQSDPANVNNITMKHDSSDKESNKTPNLIEESELHTLCDMVEDLT</sequence>
<evidence type="ECO:0000256" key="6">
    <source>
        <dbReference type="RuleBase" id="RU364060"/>
    </source>
</evidence>
<accession>A0A7D9E8M5</accession>
<evidence type="ECO:0000256" key="5">
    <source>
        <dbReference type="ARBA" id="ARBA00023242"/>
    </source>
</evidence>
<evidence type="ECO:0000313" key="8">
    <source>
        <dbReference type="Proteomes" id="UP001152795"/>
    </source>
</evidence>
<dbReference type="PANTHER" id="PTHR21428">
    <property type="entry name" value="MEDIATOR OF RNA POLYMERASE II TRANSCRIPTION SUBUNIT 7"/>
    <property type="match status" value="1"/>
</dbReference>
<dbReference type="GO" id="GO:0003712">
    <property type="term" value="F:transcription coregulator activity"/>
    <property type="evidence" value="ECO:0007669"/>
    <property type="project" value="InterPro"/>
</dbReference>